<keyword evidence="11" id="KW-0449">Lipoprotein</keyword>
<organism evidence="15 16">
    <name type="scientific">Cucurbita argyrosperma subsp. sororia</name>
    <dbReference type="NCBI Taxonomy" id="37648"/>
    <lineage>
        <taxon>Eukaryota</taxon>
        <taxon>Viridiplantae</taxon>
        <taxon>Streptophyta</taxon>
        <taxon>Embryophyta</taxon>
        <taxon>Tracheophyta</taxon>
        <taxon>Spermatophyta</taxon>
        <taxon>Magnoliopsida</taxon>
        <taxon>eudicotyledons</taxon>
        <taxon>Gunneridae</taxon>
        <taxon>Pentapetalae</taxon>
        <taxon>rosids</taxon>
        <taxon>fabids</taxon>
        <taxon>Cucurbitales</taxon>
        <taxon>Cucurbitaceae</taxon>
        <taxon>Cucurbiteae</taxon>
        <taxon>Cucurbita</taxon>
    </lineage>
</organism>
<dbReference type="InterPro" id="IPR033121">
    <property type="entry name" value="PEPTIDASE_A1"/>
</dbReference>
<feature type="compositionally biased region" description="Low complexity" evidence="12">
    <location>
        <begin position="460"/>
        <end position="473"/>
    </location>
</feature>
<keyword evidence="16" id="KW-1185">Reference proteome</keyword>
<dbReference type="GO" id="GO:0006508">
    <property type="term" value="P:proteolysis"/>
    <property type="evidence" value="ECO:0007669"/>
    <property type="project" value="UniProtKB-KW"/>
</dbReference>
<proteinExistence type="inferred from homology"/>
<keyword evidence="10" id="KW-0325">Glycoprotein</keyword>
<evidence type="ECO:0000256" key="2">
    <source>
        <dbReference type="ARBA" id="ARBA00007447"/>
    </source>
</evidence>
<sequence>MASPSPFSLTLCVFFSVISFLSRSSLALGSFSFDIHHRYSDVVRGILPVDGLPEEGTVDYYTAMVRRDILLHGRRLSEDQPPLTFLLGNETVRVNPLGFLHYAKVTVGTPKVSYLVALDTGSDLFWLPCDCVNCVTEYNTSEGRAKFNIYSPSNSSTSKEVPCSSSLCQHANQCFSPSDPCPYKISYLSDNTSSTGYLVEDILHLATNDGRSKPVNANITLGCGRDQSGAFLSTAAPNGLFGLGIESVSVPSILANEGLTSNSFSLCFGPRGMGRIEFGDKGSPGQSETPFNVGHRHPTYNISITQLNVGGNVSNLDFAAVFDSGTSFTYLNEPAYSLIADKFDSMVDEKRYMGNFDIPFENCYELSPNQTKFRYPVMNLTMKGGAHFFINHPIVVLASEATSWFYCLAISRSDNINIIGQNFMTGYHIVFDREKMVLGWKESNCTGYEDVKTNNLPIHPSTAPTAAPAPGTTIKPEANSQMNNSSETLDKPRSANNSKKLGSSVILSSAFDDALEGKGRSLRKQAMAFARCLLPLPLETLKHPTSSIFASSSSSSSSTQCSFTVAFNSASRRRGDFNLPISTLCCKTGHRVKAKPHDSEATVVAGSFTEFKHLLLPITDRNPFLSEGTRQAIATTAALAKNNGADITVILIDEKQKESFPEHENQLSSIRWHLSEGGFQEYKLLERLGDGSKPTAIIGEVADDLNLDLVVLSMEAVHSKHVDANLLAEFIPCPVMLLPL</sequence>
<evidence type="ECO:0000256" key="13">
    <source>
        <dbReference type="SAM" id="SignalP"/>
    </source>
</evidence>
<keyword evidence="5 15" id="KW-0645">Protease</keyword>
<evidence type="ECO:0000256" key="5">
    <source>
        <dbReference type="ARBA" id="ARBA00022670"/>
    </source>
</evidence>
<evidence type="ECO:0000256" key="12">
    <source>
        <dbReference type="SAM" id="MobiDB-lite"/>
    </source>
</evidence>
<evidence type="ECO:0000256" key="10">
    <source>
        <dbReference type="ARBA" id="ARBA00023180"/>
    </source>
</evidence>
<dbReference type="PANTHER" id="PTHR36081">
    <property type="entry name" value="CELL WALL INTEGRITY/STRESS RESPONSE COMPONENT"/>
    <property type="match status" value="1"/>
</dbReference>
<dbReference type="InterPro" id="IPR032799">
    <property type="entry name" value="TAXi_C"/>
</dbReference>
<dbReference type="AlphaFoldDB" id="A0AAV6NF99"/>
<feature type="region of interest" description="Disordered" evidence="12">
    <location>
        <begin position="456"/>
        <end position="499"/>
    </location>
</feature>
<evidence type="ECO:0000256" key="9">
    <source>
        <dbReference type="ARBA" id="ARBA00023136"/>
    </source>
</evidence>
<comment type="caution">
    <text evidence="15">The sequence shown here is derived from an EMBL/GenBank/DDBJ whole genome shotgun (WGS) entry which is preliminary data.</text>
</comment>
<keyword evidence="7" id="KW-0064">Aspartyl protease</keyword>
<evidence type="ECO:0000256" key="7">
    <source>
        <dbReference type="ARBA" id="ARBA00022750"/>
    </source>
</evidence>
<dbReference type="Pfam" id="PF14541">
    <property type="entry name" value="TAXi_C"/>
    <property type="match status" value="1"/>
</dbReference>
<dbReference type="GO" id="GO:0098552">
    <property type="term" value="C:side of membrane"/>
    <property type="evidence" value="ECO:0007669"/>
    <property type="project" value="UniProtKB-KW"/>
</dbReference>
<evidence type="ECO:0000256" key="8">
    <source>
        <dbReference type="ARBA" id="ARBA00022801"/>
    </source>
</evidence>
<dbReference type="InterPro" id="IPR034161">
    <property type="entry name" value="Pepsin-like_plant"/>
</dbReference>
<dbReference type="PANTHER" id="PTHR36081:SF1">
    <property type="entry name" value="CELL WALL INTEGRITY_STRESS RESPONSE COMPONENT"/>
    <property type="match status" value="1"/>
</dbReference>
<evidence type="ECO:0000256" key="6">
    <source>
        <dbReference type="ARBA" id="ARBA00022729"/>
    </source>
</evidence>
<dbReference type="Proteomes" id="UP000685013">
    <property type="component" value="Chromosome 6"/>
</dbReference>
<accession>A0AAV6NF99</accession>
<dbReference type="GO" id="GO:0005886">
    <property type="term" value="C:plasma membrane"/>
    <property type="evidence" value="ECO:0007669"/>
    <property type="project" value="UniProtKB-SubCell"/>
</dbReference>
<keyword evidence="9" id="KW-0472">Membrane</keyword>
<feature type="compositionally biased region" description="Polar residues" evidence="12">
    <location>
        <begin position="478"/>
        <end position="487"/>
    </location>
</feature>
<comment type="subcellular location">
    <subcellularLocation>
        <location evidence="1">Cell membrane</location>
        <topology evidence="1">Lipid-anchor</topology>
        <topology evidence="1">GPI-anchor</topology>
    </subcellularLocation>
</comment>
<feature type="signal peptide" evidence="13">
    <location>
        <begin position="1"/>
        <end position="27"/>
    </location>
</feature>
<evidence type="ECO:0000256" key="3">
    <source>
        <dbReference type="ARBA" id="ARBA00022475"/>
    </source>
</evidence>
<feature type="domain" description="Peptidase A1" evidence="14">
    <location>
        <begin position="101"/>
        <end position="441"/>
    </location>
</feature>
<keyword evidence="4" id="KW-0336">GPI-anchor</keyword>
<reference evidence="15 16" key="1">
    <citation type="journal article" date="2021" name="Hortic Res">
        <title>The domestication of Cucurbita argyrosperma as revealed by the genome of its wild relative.</title>
        <authorList>
            <person name="Barrera-Redondo J."/>
            <person name="Sanchez-de la Vega G."/>
            <person name="Aguirre-Liguori J.A."/>
            <person name="Castellanos-Morales G."/>
            <person name="Gutierrez-Guerrero Y.T."/>
            <person name="Aguirre-Dugua X."/>
            <person name="Aguirre-Planter E."/>
            <person name="Tenaillon M.I."/>
            <person name="Lira-Saade R."/>
            <person name="Eguiarte L.E."/>
        </authorList>
    </citation>
    <scope>NUCLEOTIDE SEQUENCE [LARGE SCALE GENOMIC DNA]</scope>
    <source>
        <strain evidence="15">JBR-2021</strain>
    </source>
</reference>
<comment type="similarity">
    <text evidence="2">Belongs to the peptidase A1 family.</text>
</comment>
<protein>
    <submittedName>
        <fullName evidence="15">Aspartyl protease family protein 1</fullName>
    </submittedName>
</protein>
<evidence type="ECO:0000313" key="15">
    <source>
        <dbReference type="EMBL" id="KAG6596257.1"/>
    </source>
</evidence>
<keyword evidence="6 13" id="KW-0732">Signal</keyword>
<feature type="non-terminal residue" evidence="15">
    <location>
        <position position="1"/>
    </location>
</feature>
<dbReference type="GO" id="GO:0004190">
    <property type="term" value="F:aspartic-type endopeptidase activity"/>
    <property type="evidence" value="ECO:0007669"/>
    <property type="project" value="UniProtKB-KW"/>
</dbReference>
<evidence type="ECO:0000256" key="1">
    <source>
        <dbReference type="ARBA" id="ARBA00004609"/>
    </source>
</evidence>
<evidence type="ECO:0000313" key="16">
    <source>
        <dbReference type="Proteomes" id="UP000685013"/>
    </source>
</evidence>
<dbReference type="EMBL" id="JAGKQH010000006">
    <property type="protein sequence ID" value="KAG6596257.1"/>
    <property type="molecule type" value="Genomic_DNA"/>
</dbReference>
<evidence type="ECO:0000256" key="11">
    <source>
        <dbReference type="ARBA" id="ARBA00023288"/>
    </source>
</evidence>
<keyword evidence="3" id="KW-1003">Cell membrane</keyword>
<keyword evidence="8" id="KW-0378">Hydrolase</keyword>
<dbReference type="InterPro" id="IPR032861">
    <property type="entry name" value="TAXi_N"/>
</dbReference>
<evidence type="ECO:0000259" key="14">
    <source>
        <dbReference type="PROSITE" id="PS51767"/>
    </source>
</evidence>
<evidence type="ECO:0000256" key="4">
    <source>
        <dbReference type="ARBA" id="ARBA00022622"/>
    </source>
</evidence>
<feature type="chain" id="PRO_5044023252" evidence="13">
    <location>
        <begin position="28"/>
        <end position="740"/>
    </location>
</feature>
<gene>
    <name evidence="15" type="primary">APF1</name>
    <name evidence="15" type="ORF">SDJN03_09437</name>
</gene>
<name>A0AAV6NF99_9ROSI</name>
<dbReference type="Pfam" id="PF14543">
    <property type="entry name" value="TAXi_N"/>
    <property type="match status" value="1"/>
</dbReference>
<dbReference type="CDD" id="cd05476">
    <property type="entry name" value="pepsin_A_like_plant"/>
    <property type="match status" value="1"/>
</dbReference>
<dbReference type="FunFam" id="2.40.70.10:FF:000014">
    <property type="entry name" value="Aspartyl protease family protein 1"/>
    <property type="match status" value="1"/>
</dbReference>
<dbReference type="PROSITE" id="PS51767">
    <property type="entry name" value="PEPTIDASE_A1"/>
    <property type="match status" value="1"/>
</dbReference>
<dbReference type="FunFam" id="2.40.70.10:FF:000012">
    <property type="entry name" value="Aspartyl protease family protein 1"/>
    <property type="match status" value="1"/>
</dbReference>
<dbReference type="InterPro" id="IPR001969">
    <property type="entry name" value="Aspartic_peptidase_AS"/>
</dbReference>
<dbReference type="PROSITE" id="PS00141">
    <property type="entry name" value="ASP_PROTEASE"/>
    <property type="match status" value="2"/>
</dbReference>